<evidence type="ECO:0000313" key="1">
    <source>
        <dbReference type="EMBL" id="KLU92351.1"/>
    </source>
</evidence>
<reference evidence="1" key="3">
    <citation type="submission" date="2011-03" db="EMBL/GenBank/DDBJ databases">
        <title>Annotation of Magnaporthe poae ATCC 64411.</title>
        <authorList>
            <person name="Ma L.-J."/>
            <person name="Dead R."/>
            <person name="Young S.K."/>
            <person name="Zeng Q."/>
            <person name="Gargeya S."/>
            <person name="Fitzgerald M."/>
            <person name="Haas B."/>
            <person name="Abouelleil A."/>
            <person name="Alvarado L."/>
            <person name="Arachchi H.M."/>
            <person name="Berlin A."/>
            <person name="Brown A."/>
            <person name="Chapman S.B."/>
            <person name="Chen Z."/>
            <person name="Dunbar C."/>
            <person name="Freedman E."/>
            <person name="Gearin G."/>
            <person name="Gellesch M."/>
            <person name="Goldberg J."/>
            <person name="Griggs A."/>
            <person name="Gujja S."/>
            <person name="Heiman D."/>
            <person name="Howarth C."/>
            <person name="Larson L."/>
            <person name="Lui A."/>
            <person name="MacDonald P.J.P."/>
            <person name="Mehta T."/>
            <person name="Montmayeur A."/>
            <person name="Murphy C."/>
            <person name="Neiman D."/>
            <person name="Pearson M."/>
            <person name="Priest M."/>
            <person name="Roberts A."/>
            <person name="Saif S."/>
            <person name="Shea T."/>
            <person name="Shenoy N."/>
            <person name="Sisk P."/>
            <person name="Stolte C."/>
            <person name="Sykes S."/>
            <person name="Yandava C."/>
            <person name="Wortman J."/>
            <person name="Nusbaum C."/>
            <person name="Birren B."/>
        </authorList>
    </citation>
    <scope>NUCLEOTIDE SEQUENCE</scope>
    <source>
        <strain evidence="1">ATCC 64411</strain>
    </source>
</reference>
<evidence type="ECO:0000313" key="2">
    <source>
        <dbReference type="EnsemblFungi" id="MAPG_11297T0"/>
    </source>
</evidence>
<proteinExistence type="predicted"/>
<dbReference type="Proteomes" id="UP000011715">
    <property type="component" value="Unassembled WGS sequence"/>
</dbReference>
<reference evidence="1" key="1">
    <citation type="submission" date="2010-05" db="EMBL/GenBank/DDBJ databases">
        <title>The Genome Sequence of Magnaporthe poae strain ATCC 64411.</title>
        <authorList>
            <consortium name="The Broad Institute Genome Sequencing Platform"/>
            <consortium name="Broad Institute Genome Sequencing Center for Infectious Disease"/>
            <person name="Ma L.-J."/>
            <person name="Dead R."/>
            <person name="Young S."/>
            <person name="Zeng Q."/>
            <person name="Koehrsen M."/>
            <person name="Alvarado L."/>
            <person name="Berlin A."/>
            <person name="Chapman S.B."/>
            <person name="Chen Z."/>
            <person name="Freedman E."/>
            <person name="Gellesch M."/>
            <person name="Goldberg J."/>
            <person name="Griggs A."/>
            <person name="Gujja S."/>
            <person name="Heilman E.R."/>
            <person name="Heiman D."/>
            <person name="Hepburn T."/>
            <person name="Howarth C."/>
            <person name="Jen D."/>
            <person name="Larson L."/>
            <person name="Mehta T."/>
            <person name="Neiman D."/>
            <person name="Pearson M."/>
            <person name="Roberts A."/>
            <person name="Saif S."/>
            <person name="Shea T."/>
            <person name="Shenoy N."/>
            <person name="Sisk P."/>
            <person name="Stolte C."/>
            <person name="Sykes S."/>
            <person name="Walk T."/>
            <person name="White J."/>
            <person name="Yandava C."/>
            <person name="Haas B."/>
            <person name="Nusbaum C."/>
            <person name="Birren B."/>
        </authorList>
    </citation>
    <scope>NUCLEOTIDE SEQUENCE</scope>
    <source>
        <strain evidence="1">ATCC 64411</strain>
    </source>
</reference>
<dbReference type="EMBL" id="GL876980">
    <property type="protein sequence ID" value="KLU92351.1"/>
    <property type="molecule type" value="Genomic_DNA"/>
</dbReference>
<name>A0A0C4EEW5_MAGP6</name>
<dbReference type="OrthoDB" id="20872at2759"/>
<reference evidence="2" key="5">
    <citation type="submission" date="2015-06" db="UniProtKB">
        <authorList>
            <consortium name="EnsemblFungi"/>
        </authorList>
    </citation>
    <scope>IDENTIFICATION</scope>
    <source>
        <strain evidence="2">ATCC 64411</strain>
    </source>
</reference>
<dbReference type="InterPro" id="IPR036770">
    <property type="entry name" value="Ankyrin_rpt-contain_sf"/>
</dbReference>
<evidence type="ECO:0000313" key="3">
    <source>
        <dbReference type="Proteomes" id="UP000011715"/>
    </source>
</evidence>
<dbReference type="SUPFAM" id="SSF48403">
    <property type="entry name" value="Ankyrin repeat"/>
    <property type="match status" value="1"/>
</dbReference>
<reference evidence="2" key="4">
    <citation type="journal article" date="2015" name="G3 (Bethesda)">
        <title>Genome sequences of three phytopathogenic species of the Magnaporthaceae family of fungi.</title>
        <authorList>
            <person name="Okagaki L.H."/>
            <person name="Nunes C.C."/>
            <person name="Sailsbery J."/>
            <person name="Clay B."/>
            <person name="Brown D."/>
            <person name="John T."/>
            <person name="Oh Y."/>
            <person name="Young N."/>
            <person name="Fitzgerald M."/>
            <person name="Haas B.J."/>
            <person name="Zeng Q."/>
            <person name="Young S."/>
            <person name="Adiconis X."/>
            <person name="Fan L."/>
            <person name="Levin J.Z."/>
            <person name="Mitchell T.K."/>
            <person name="Okubara P.A."/>
            <person name="Farman M.L."/>
            <person name="Kohn L.M."/>
            <person name="Birren B."/>
            <person name="Ma L.-J."/>
            <person name="Dean R.A."/>
        </authorList>
    </citation>
    <scope>NUCLEOTIDE SEQUENCE</scope>
    <source>
        <strain evidence="2">ATCC 64411 / 73-15</strain>
    </source>
</reference>
<dbReference type="Gene3D" id="1.25.40.20">
    <property type="entry name" value="Ankyrin repeat-containing domain"/>
    <property type="match status" value="1"/>
</dbReference>
<evidence type="ECO:0008006" key="4">
    <source>
        <dbReference type="Google" id="ProtNLM"/>
    </source>
</evidence>
<organism evidence="2 3">
    <name type="scientific">Magnaporthiopsis poae (strain ATCC 64411 / 73-15)</name>
    <name type="common">Kentucky bluegrass fungus</name>
    <name type="synonym">Magnaporthe poae</name>
    <dbReference type="NCBI Taxonomy" id="644358"/>
    <lineage>
        <taxon>Eukaryota</taxon>
        <taxon>Fungi</taxon>
        <taxon>Dikarya</taxon>
        <taxon>Ascomycota</taxon>
        <taxon>Pezizomycotina</taxon>
        <taxon>Sordariomycetes</taxon>
        <taxon>Sordariomycetidae</taxon>
        <taxon>Magnaporthales</taxon>
        <taxon>Magnaporthaceae</taxon>
        <taxon>Magnaporthiopsis</taxon>
    </lineage>
</organism>
<dbReference type="VEuPathDB" id="FungiDB:MAPG_11297"/>
<sequence>MVRILPDAGADIQAKFDSGYDDDGPATSLVLRHMEHQRHPCFEGGQIEQRHLDTIELLLSRGIDINAPCGSLNLLESAVAADSVDLARSLVARGAAQKMYPCHRNRLICVAAEHNATTRMLE</sequence>
<dbReference type="AlphaFoldDB" id="A0A0C4EEW5"/>
<protein>
    <recommendedName>
        <fullName evidence="4">Ankyrin repeat protein</fullName>
    </recommendedName>
</protein>
<dbReference type="EMBL" id="ADBL01002783">
    <property type="status" value="NOT_ANNOTATED_CDS"/>
    <property type="molecule type" value="Genomic_DNA"/>
</dbReference>
<keyword evidence="3" id="KW-1185">Reference proteome</keyword>
<accession>A0A0C4EEW5</accession>
<reference evidence="3" key="2">
    <citation type="submission" date="2010-05" db="EMBL/GenBank/DDBJ databases">
        <title>The genome sequence of Magnaporthe poae strain ATCC 64411.</title>
        <authorList>
            <person name="Ma L.-J."/>
            <person name="Dead R."/>
            <person name="Young S."/>
            <person name="Zeng Q."/>
            <person name="Koehrsen M."/>
            <person name="Alvarado L."/>
            <person name="Berlin A."/>
            <person name="Chapman S.B."/>
            <person name="Chen Z."/>
            <person name="Freedman E."/>
            <person name="Gellesch M."/>
            <person name="Goldberg J."/>
            <person name="Griggs A."/>
            <person name="Gujja S."/>
            <person name="Heilman E.R."/>
            <person name="Heiman D."/>
            <person name="Hepburn T."/>
            <person name="Howarth C."/>
            <person name="Jen D."/>
            <person name="Larson L."/>
            <person name="Mehta T."/>
            <person name="Neiman D."/>
            <person name="Pearson M."/>
            <person name="Roberts A."/>
            <person name="Saif S."/>
            <person name="Shea T."/>
            <person name="Shenoy N."/>
            <person name="Sisk P."/>
            <person name="Stolte C."/>
            <person name="Sykes S."/>
            <person name="Walk T."/>
            <person name="White J."/>
            <person name="Yandava C."/>
            <person name="Haas B."/>
            <person name="Nusbaum C."/>
            <person name="Birren B."/>
        </authorList>
    </citation>
    <scope>NUCLEOTIDE SEQUENCE [LARGE SCALE GENOMIC DNA]</scope>
    <source>
        <strain evidence="3">ATCC 64411 / 73-15</strain>
    </source>
</reference>
<dbReference type="EnsemblFungi" id="MAPG_11297T0">
    <property type="protein sequence ID" value="MAPG_11297T0"/>
    <property type="gene ID" value="MAPG_11297"/>
</dbReference>
<gene>
    <name evidence="1" type="ORF">MAPG_11297</name>
</gene>